<feature type="compositionally biased region" description="Basic residues" evidence="2">
    <location>
        <begin position="1"/>
        <end position="11"/>
    </location>
</feature>
<proteinExistence type="predicted"/>
<name>A0ABQ8HF74_9ROSI</name>
<accession>A0ABQ8HF74</accession>
<keyword evidence="1" id="KW-0479">Metal-binding</keyword>
<comment type="caution">
    <text evidence="4">The sequence shown here is derived from an EMBL/GenBank/DDBJ whole genome shotgun (WGS) entry which is preliminary data.</text>
</comment>
<sequence length="460" mass="50261">MHRRGRPRIRRVATERFVPEGERVGESVNAPMHETPPRPAQPAVPEGGNLNAAQMAEVLAAALQRPREQNVSIERAHKLGAKSYDGTGDPECALFWLETNEEIFQIMGCTEELMVTYSAFLLKDRAKDWWKALQRRHPEGITWGSLSVAEYEKKFSNLIRVVSFIADNEERKANRFAVGLNPKIRAYVSSVAHTQFGPLVEAATKVKRSMAAIPRPKQQKRSWTGGCQRGPSKTAKTGGQFSWSNSQRQGTGAQSSQASVKPPTGFRGTSDSGRSFPVCNKCGKSHPGECQKGNTGCYKCGQEGHFFRDCLNMGSSSQSENRSQASGFTSGGRGQQRGGAQPRGPSGSGQPSGGAGRGSPPRGQLGRPQAQARVFAVTQQEADAAPEVVTDTKIKSQPLGCSMAVLFPTRDTVLVDKVYRGSRVVIEGREFLTDLVVLDIQNFVVIFKEFVIYCILETKK</sequence>
<reference evidence="4 5" key="1">
    <citation type="submission" date="2021-02" db="EMBL/GenBank/DDBJ databases">
        <title>Plant Genome Project.</title>
        <authorList>
            <person name="Zhang R.-G."/>
        </authorList>
    </citation>
    <scope>NUCLEOTIDE SEQUENCE [LARGE SCALE GENOMIC DNA]</scope>
    <source>
        <tissue evidence="4">Leaves</tissue>
    </source>
</reference>
<dbReference type="SUPFAM" id="SSF57756">
    <property type="entry name" value="Retrovirus zinc finger-like domains"/>
    <property type="match status" value="1"/>
</dbReference>
<keyword evidence="1" id="KW-0862">Zinc</keyword>
<dbReference type="InterPro" id="IPR036875">
    <property type="entry name" value="Znf_CCHC_sf"/>
</dbReference>
<dbReference type="SMART" id="SM00343">
    <property type="entry name" value="ZnF_C2HC"/>
    <property type="match status" value="1"/>
</dbReference>
<dbReference type="EMBL" id="JAFEMO010000011">
    <property type="protein sequence ID" value="KAH7557276.1"/>
    <property type="molecule type" value="Genomic_DNA"/>
</dbReference>
<protein>
    <recommendedName>
        <fullName evidence="3">CCHC-type domain-containing protein</fullName>
    </recommendedName>
</protein>
<feature type="domain" description="CCHC-type" evidence="3">
    <location>
        <begin position="297"/>
        <end position="310"/>
    </location>
</feature>
<feature type="region of interest" description="Disordered" evidence="2">
    <location>
        <begin position="1"/>
        <end position="45"/>
    </location>
</feature>
<dbReference type="PROSITE" id="PS50158">
    <property type="entry name" value="ZF_CCHC"/>
    <property type="match status" value="1"/>
</dbReference>
<dbReference type="PANTHER" id="PTHR34482">
    <property type="entry name" value="DNA DAMAGE-INDUCIBLE PROTEIN 1-LIKE"/>
    <property type="match status" value="1"/>
</dbReference>
<dbReference type="Proteomes" id="UP000827721">
    <property type="component" value="Unassembled WGS sequence"/>
</dbReference>
<keyword evidence="1" id="KW-0863">Zinc-finger</keyword>
<gene>
    <name evidence="4" type="ORF">JRO89_XS11G0099500</name>
</gene>
<feature type="compositionally biased region" description="Basic and acidic residues" evidence="2">
    <location>
        <begin position="12"/>
        <end position="25"/>
    </location>
</feature>
<dbReference type="Gene3D" id="4.10.60.10">
    <property type="entry name" value="Zinc finger, CCHC-type"/>
    <property type="match status" value="1"/>
</dbReference>
<evidence type="ECO:0000259" key="3">
    <source>
        <dbReference type="PROSITE" id="PS50158"/>
    </source>
</evidence>
<dbReference type="PANTHER" id="PTHR34482:SF36">
    <property type="entry name" value="RETROTRANSPOSON GAG DOMAIN-CONTAINING PROTEIN"/>
    <property type="match status" value="1"/>
</dbReference>
<feature type="region of interest" description="Disordered" evidence="2">
    <location>
        <begin position="210"/>
        <end position="273"/>
    </location>
</feature>
<feature type="region of interest" description="Disordered" evidence="2">
    <location>
        <begin position="314"/>
        <end position="371"/>
    </location>
</feature>
<feature type="compositionally biased region" description="Gly residues" evidence="2">
    <location>
        <begin position="346"/>
        <end position="357"/>
    </location>
</feature>
<evidence type="ECO:0000313" key="4">
    <source>
        <dbReference type="EMBL" id="KAH7557276.1"/>
    </source>
</evidence>
<feature type="compositionally biased region" description="Polar residues" evidence="2">
    <location>
        <begin position="234"/>
        <end position="259"/>
    </location>
</feature>
<dbReference type="InterPro" id="IPR001878">
    <property type="entry name" value="Znf_CCHC"/>
</dbReference>
<organism evidence="4 5">
    <name type="scientific">Xanthoceras sorbifolium</name>
    <dbReference type="NCBI Taxonomy" id="99658"/>
    <lineage>
        <taxon>Eukaryota</taxon>
        <taxon>Viridiplantae</taxon>
        <taxon>Streptophyta</taxon>
        <taxon>Embryophyta</taxon>
        <taxon>Tracheophyta</taxon>
        <taxon>Spermatophyta</taxon>
        <taxon>Magnoliopsida</taxon>
        <taxon>eudicotyledons</taxon>
        <taxon>Gunneridae</taxon>
        <taxon>Pentapetalae</taxon>
        <taxon>rosids</taxon>
        <taxon>malvids</taxon>
        <taxon>Sapindales</taxon>
        <taxon>Sapindaceae</taxon>
        <taxon>Xanthoceroideae</taxon>
        <taxon>Xanthoceras</taxon>
    </lineage>
</organism>
<evidence type="ECO:0000256" key="1">
    <source>
        <dbReference type="PROSITE-ProRule" id="PRU00047"/>
    </source>
</evidence>
<keyword evidence="5" id="KW-1185">Reference proteome</keyword>
<evidence type="ECO:0000313" key="5">
    <source>
        <dbReference type="Proteomes" id="UP000827721"/>
    </source>
</evidence>
<evidence type="ECO:0000256" key="2">
    <source>
        <dbReference type="SAM" id="MobiDB-lite"/>
    </source>
</evidence>
<feature type="compositionally biased region" description="Low complexity" evidence="2">
    <location>
        <begin position="315"/>
        <end position="326"/>
    </location>
</feature>